<organism evidence="2 3">
    <name type="scientific">Candidatus Roizmanbacteria bacterium CG_4_10_14_0_2_um_filter_39_13</name>
    <dbReference type="NCBI Taxonomy" id="1974825"/>
    <lineage>
        <taxon>Bacteria</taxon>
        <taxon>Candidatus Roizmaniibacteriota</taxon>
    </lineage>
</organism>
<dbReference type="Pfam" id="PF01978">
    <property type="entry name" value="TrmB"/>
    <property type="match status" value="1"/>
</dbReference>
<sequence length="261" mass="30612">MNQKHTDTHLTDFLEALGLETREIDAFKYLLEQGTMTTLELSRSTKIPRTTLYRIIESLKAKGVIEEVVEEYVAKVQAAPLSRLEFLVAEQKERANTLVSLLPNIQQIITNTQAVSQPDTKVLMYRGGEGIRQMIWNVLDAKKEVVGYTYRHLDEFAGKRFMDRFRTEFVERKLTGRDILSDNYYKSLSGRDYQWKQWESRYIKPNVLNIDHQLDIYNDVTAVYNWHEGEIFGVEIHNKKVAHMQRQMFEIVWKTAENIST</sequence>
<dbReference type="InterPro" id="IPR051797">
    <property type="entry name" value="TrmB-like"/>
</dbReference>
<dbReference type="SUPFAM" id="SSF46785">
    <property type="entry name" value="Winged helix' DNA-binding domain"/>
    <property type="match status" value="1"/>
</dbReference>
<dbReference type="InterPro" id="IPR036390">
    <property type="entry name" value="WH_DNA-bd_sf"/>
</dbReference>
<gene>
    <name evidence="2" type="ORF">COY16_02715</name>
</gene>
<comment type="caution">
    <text evidence="2">The sequence shown here is derived from an EMBL/GenBank/DDBJ whole genome shotgun (WGS) entry which is preliminary data.</text>
</comment>
<dbReference type="EMBL" id="PFOB01000031">
    <property type="protein sequence ID" value="PIZ63121.1"/>
    <property type="molecule type" value="Genomic_DNA"/>
</dbReference>
<feature type="domain" description="Transcription regulator TrmB N-terminal" evidence="1">
    <location>
        <begin position="14"/>
        <end position="78"/>
    </location>
</feature>
<evidence type="ECO:0000313" key="2">
    <source>
        <dbReference type="EMBL" id="PIZ63121.1"/>
    </source>
</evidence>
<dbReference type="PANTHER" id="PTHR34293:SF1">
    <property type="entry name" value="HTH-TYPE TRANSCRIPTIONAL REGULATOR TRMBL2"/>
    <property type="match status" value="1"/>
</dbReference>
<reference evidence="3" key="1">
    <citation type="submission" date="2017-09" db="EMBL/GenBank/DDBJ databases">
        <title>Depth-based differentiation of microbial function through sediment-hosted aquifers and enrichment of novel symbionts in the deep terrestrial subsurface.</title>
        <authorList>
            <person name="Probst A.J."/>
            <person name="Ladd B."/>
            <person name="Jarett J.K."/>
            <person name="Geller-Mcgrath D.E."/>
            <person name="Sieber C.M.K."/>
            <person name="Emerson J.B."/>
            <person name="Anantharaman K."/>
            <person name="Thomas B.C."/>
            <person name="Malmstrom R."/>
            <person name="Stieglmeier M."/>
            <person name="Klingl A."/>
            <person name="Woyke T."/>
            <person name="Ryan C.M."/>
            <person name="Banfield J.F."/>
        </authorList>
    </citation>
    <scope>NUCLEOTIDE SEQUENCE [LARGE SCALE GENOMIC DNA]</scope>
</reference>
<evidence type="ECO:0000313" key="3">
    <source>
        <dbReference type="Proteomes" id="UP000228503"/>
    </source>
</evidence>
<evidence type="ECO:0000259" key="1">
    <source>
        <dbReference type="Pfam" id="PF01978"/>
    </source>
</evidence>
<dbReference type="PANTHER" id="PTHR34293">
    <property type="entry name" value="HTH-TYPE TRANSCRIPTIONAL REGULATOR TRMBL2"/>
    <property type="match status" value="1"/>
</dbReference>
<dbReference type="Gene3D" id="1.10.10.10">
    <property type="entry name" value="Winged helix-like DNA-binding domain superfamily/Winged helix DNA-binding domain"/>
    <property type="match status" value="1"/>
</dbReference>
<dbReference type="Proteomes" id="UP000228503">
    <property type="component" value="Unassembled WGS sequence"/>
</dbReference>
<dbReference type="AlphaFoldDB" id="A0A2M7TZ74"/>
<name>A0A2M7TZ74_9BACT</name>
<protein>
    <recommendedName>
        <fullName evidence="1">Transcription regulator TrmB N-terminal domain-containing protein</fullName>
    </recommendedName>
</protein>
<dbReference type="InterPro" id="IPR036388">
    <property type="entry name" value="WH-like_DNA-bd_sf"/>
</dbReference>
<dbReference type="InterPro" id="IPR002831">
    <property type="entry name" value="Tscrpt_reg_TrmB_N"/>
</dbReference>
<accession>A0A2M7TZ74</accession>
<proteinExistence type="predicted"/>